<organism evidence="1 2">
    <name type="scientific">Candidatus Uhrbacteria bacterium GW2011_GWF2_44_350</name>
    <dbReference type="NCBI Taxonomy" id="1619000"/>
    <lineage>
        <taxon>Bacteria</taxon>
        <taxon>Candidatus Uhriibacteriota</taxon>
    </lineage>
</organism>
<dbReference type="AlphaFoldDB" id="A0A0G1M9X3"/>
<proteinExistence type="predicted"/>
<dbReference type="Proteomes" id="UP000034154">
    <property type="component" value="Unassembled WGS sequence"/>
</dbReference>
<reference evidence="1 2" key="1">
    <citation type="journal article" date="2015" name="Nature">
        <title>rRNA introns, odd ribosomes, and small enigmatic genomes across a large radiation of phyla.</title>
        <authorList>
            <person name="Brown C.T."/>
            <person name="Hug L.A."/>
            <person name="Thomas B.C."/>
            <person name="Sharon I."/>
            <person name="Castelle C.J."/>
            <person name="Singh A."/>
            <person name="Wilkins M.J."/>
            <person name="Williams K.H."/>
            <person name="Banfield J.F."/>
        </authorList>
    </citation>
    <scope>NUCLEOTIDE SEQUENCE [LARGE SCALE GENOMIC DNA]</scope>
</reference>
<dbReference type="EMBL" id="LCJB01000070">
    <property type="protein sequence ID" value="KKT68719.1"/>
    <property type="molecule type" value="Genomic_DNA"/>
</dbReference>
<evidence type="ECO:0000313" key="1">
    <source>
        <dbReference type="EMBL" id="KKT68719.1"/>
    </source>
</evidence>
<protein>
    <submittedName>
        <fullName evidence="1">Uncharacterized protein</fullName>
    </submittedName>
</protein>
<evidence type="ECO:0000313" key="2">
    <source>
        <dbReference type="Proteomes" id="UP000034154"/>
    </source>
</evidence>
<sequence>MAERPSPSPEELLFGQETLKAAETKTALGAPKTAERWCNLFKALSGRDVYKFMNWGDKEESEKLLTFSEFSERGIRTKTSQEDLPLILAINKMIKKTE</sequence>
<name>A0A0G1M9X3_9BACT</name>
<accession>A0A0G1M9X3</accession>
<comment type="caution">
    <text evidence="1">The sequence shown here is derived from an EMBL/GenBank/DDBJ whole genome shotgun (WGS) entry which is preliminary data.</text>
</comment>
<gene>
    <name evidence="1" type="ORF">UW63_C0070G0004</name>
</gene>